<accession>A0A8J7Y9F7</accession>
<name>A0A8J7Y9F7_9EURY</name>
<sequence>MRRRQFLAGLSVAAVAPLAGCSDPRGSIRLTDVSDDAVLAERWTRSADALSESSRELVAGAVEDDDARATAAATSPPLELARPVRYEGSYYEVSYEATNEREETSYDVVVTFNPDPAPETTVAFADLPAVDREVLDGLLESRWDRTDETNTRLGTPAVYTDAEAAESVIVPEPEYDGVTRGDRTVGLGVDGSRQVTVADYRYRAELLAEDDAGIAALARERYRFEFGDLTAEQRSILDEAKGGEARSADPPSQAFVDLVEKFRAHDGLDVDEYGGTWLLGYDGRDWWAQVRTPRGTPTAE</sequence>
<dbReference type="OrthoDB" id="193751at2157"/>
<dbReference type="AlphaFoldDB" id="A0A8J7Y9F7"/>
<dbReference type="EMBL" id="JAHQXF010000001">
    <property type="protein sequence ID" value="MBV0924258.1"/>
    <property type="molecule type" value="Genomic_DNA"/>
</dbReference>
<gene>
    <name evidence="1" type="ORF">KTS45_08595</name>
</gene>
<organism evidence="1 2">
    <name type="scientific">Haloarcula limicola</name>
    <dbReference type="NCBI Taxonomy" id="1429915"/>
    <lineage>
        <taxon>Archaea</taxon>
        <taxon>Methanobacteriati</taxon>
        <taxon>Methanobacteriota</taxon>
        <taxon>Stenosarchaea group</taxon>
        <taxon>Halobacteria</taxon>
        <taxon>Halobacteriales</taxon>
        <taxon>Haloarculaceae</taxon>
        <taxon>Haloarcula</taxon>
    </lineage>
</organism>
<evidence type="ECO:0000313" key="1">
    <source>
        <dbReference type="EMBL" id="MBV0924258.1"/>
    </source>
</evidence>
<keyword evidence="2" id="KW-1185">Reference proteome</keyword>
<comment type="caution">
    <text evidence="1">The sequence shown here is derived from an EMBL/GenBank/DDBJ whole genome shotgun (WGS) entry which is preliminary data.</text>
</comment>
<dbReference type="Proteomes" id="UP000766550">
    <property type="component" value="Unassembled WGS sequence"/>
</dbReference>
<evidence type="ECO:0000313" key="2">
    <source>
        <dbReference type="Proteomes" id="UP000766550"/>
    </source>
</evidence>
<proteinExistence type="predicted"/>
<dbReference type="RefSeq" id="WP_162317321.1">
    <property type="nucleotide sequence ID" value="NZ_JAHQXF010000001.1"/>
</dbReference>
<protein>
    <submittedName>
        <fullName evidence="1">Uncharacterized protein</fullName>
    </submittedName>
</protein>
<reference evidence="1 2" key="1">
    <citation type="submission" date="2021-06" db="EMBL/GenBank/DDBJ databases">
        <title>New haloarchaea isolates fom saline soil.</title>
        <authorList>
            <person name="Duran-Viseras A."/>
            <person name="Sanchez-Porro C.S."/>
            <person name="Ventosa A."/>
        </authorList>
    </citation>
    <scope>NUCLEOTIDE SEQUENCE [LARGE SCALE GENOMIC DNA]</scope>
    <source>
        <strain evidence="1 2">JCM 183640</strain>
    </source>
</reference>